<proteinExistence type="predicted"/>
<evidence type="ECO:0000313" key="1">
    <source>
        <dbReference type="EMBL" id="KAI4333636.1"/>
    </source>
</evidence>
<organism evidence="1 2">
    <name type="scientific">Bauhinia variegata</name>
    <name type="common">Purple orchid tree</name>
    <name type="synonym">Phanera variegata</name>
    <dbReference type="NCBI Taxonomy" id="167791"/>
    <lineage>
        <taxon>Eukaryota</taxon>
        <taxon>Viridiplantae</taxon>
        <taxon>Streptophyta</taxon>
        <taxon>Embryophyta</taxon>
        <taxon>Tracheophyta</taxon>
        <taxon>Spermatophyta</taxon>
        <taxon>Magnoliopsida</taxon>
        <taxon>eudicotyledons</taxon>
        <taxon>Gunneridae</taxon>
        <taxon>Pentapetalae</taxon>
        <taxon>rosids</taxon>
        <taxon>fabids</taxon>
        <taxon>Fabales</taxon>
        <taxon>Fabaceae</taxon>
        <taxon>Cercidoideae</taxon>
        <taxon>Cercideae</taxon>
        <taxon>Bauhiniinae</taxon>
        <taxon>Bauhinia</taxon>
    </lineage>
</organism>
<dbReference type="EMBL" id="CM039432">
    <property type="protein sequence ID" value="KAI4333636.1"/>
    <property type="molecule type" value="Genomic_DNA"/>
</dbReference>
<gene>
    <name evidence="1" type="ORF">L6164_018417</name>
</gene>
<protein>
    <submittedName>
        <fullName evidence="1">Uncharacterized protein</fullName>
    </submittedName>
</protein>
<comment type="caution">
    <text evidence="1">The sequence shown here is derived from an EMBL/GenBank/DDBJ whole genome shotgun (WGS) entry which is preliminary data.</text>
</comment>
<evidence type="ECO:0000313" key="2">
    <source>
        <dbReference type="Proteomes" id="UP000828941"/>
    </source>
</evidence>
<name>A0ACB9NBP0_BAUVA</name>
<reference evidence="1 2" key="1">
    <citation type="journal article" date="2022" name="DNA Res.">
        <title>Chromosomal-level genome assembly of the orchid tree Bauhinia variegata (Leguminosae; Cercidoideae) supports the allotetraploid origin hypothesis of Bauhinia.</title>
        <authorList>
            <person name="Zhong Y."/>
            <person name="Chen Y."/>
            <person name="Zheng D."/>
            <person name="Pang J."/>
            <person name="Liu Y."/>
            <person name="Luo S."/>
            <person name="Meng S."/>
            <person name="Qian L."/>
            <person name="Wei D."/>
            <person name="Dai S."/>
            <person name="Zhou R."/>
        </authorList>
    </citation>
    <scope>NUCLEOTIDE SEQUENCE [LARGE SCALE GENOMIC DNA]</scope>
    <source>
        <strain evidence="1">BV-YZ2020</strain>
    </source>
</reference>
<keyword evidence="2" id="KW-1185">Reference proteome</keyword>
<accession>A0ACB9NBP0</accession>
<dbReference type="Proteomes" id="UP000828941">
    <property type="component" value="Chromosome 7"/>
</dbReference>
<sequence>MMFNNLHHCPLSSSHDLLPPSSFVKSTGASITGIRHGFPVCSQSASRCTFSQLSLPRARTQLTELTITKEAAEATLAPPSSKGGNGAPFYPLQTTSSIDLKSILGLLMESVNEKDREMVIALGLADPTAHSCFCTTLVAEDAVLDSLQSHKFNGYAPTVGLLETRRAIAKYLSRDLPYELSPDDVYVTSGCTQAIDVALSTVARPGSNVLIPRPGFPIYNQCASFRNVEVRHYDLIPKKGWEVNLNAIKALADQNTAAIVVVNPGNLCANVYSYQHLEEIAETAKRLKIPIIADEVYAHLAFGSKEFVPLGSFGSSVPVITLGSLSKRWLVPGWRLGWFALTDPNGFLKTPRVIERINKYFDILGGPATIIQAAVPQILEQTDEAFFDNTINMLKENADICFDRIKDIPGLTCRQKPEGSMDVMVKLNFSNFNDISDDIDFCFKLVKEEAVVLLPGTTLGYQNWIRITFAVDPSSLEEAKLPGHKITSSLAPKEISLHLQSVLEIVDMLTGKDEGRRQTKQDSGPAGFRRIRDVLLV</sequence>